<organism evidence="3 4">
    <name type="scientific">Chlamydia gallinacea 08-1274/3</name>
    <dbReference type="NCBI Taxonomy" id="1143323"/>
    <lineage>
        <taxon>Bacteria</taxon>
        <taxon>Pseudomonadati</taxon>
        <taxon>Chlamydiota</taxon>
        <taxon>Chlamydiia</taxon>
        <taxon>Chlamydiales</taxon>
        <taxon>Chlamydiaceae</taxon>
        <taxon>Chlamydia/Chlamydophila group</taxon>
        <taxon>Chlamydia</taxon>
    </lineage>
</organism>
<evidence type="ECO:0000313" key="3">
    <source>
        <dbReference type="EMBL" id="ANG65870.1"/>
    </source>
</evidence>
<evidence type="ECO:0000313" key="4">
    <source>
        <dbReference type="Proteomes" id="UP000019147"/>
    </source>
</evidence>
<keyword evidence="1" id="KW-0175">Coiled coil</keyword>
<gene>
    <name evidence="3" type="ORF">M787_000820</name>
</gene>
<protein>
    <submittedName>
        <fullName evidence="3">Uncharacterized protein</fullName>
    </submittedName>
</protein>
<reference evidence="3 4" key="1">
    <citation type="journal article" date="2014" name="Syst. Appl. Microbiol.">
        <title>Evidence for the existence of two new members of the family Chlamydiaceae and proposal of Chlamydia avium sp. nov. and Chlamydia gallinacea sp. nov.</title>
        <authorList>
            <person name="Sachse K."/>
            <person name="Laroucau K."/>
            <person name="Riege K."/>
            <person name="Wehner S."/>
            <person name="Dilcher M."/>
            <person name="Creasy H.H."/>
            <person name="Weidmann M."/>
            <person name="Myers G."/>
            <person name="Vorimore F."/>
            <person name="Vicari N."/>
            <person name="Magnino S."/>
            <person name="Liebler-Tenorio E."/>
            <person name="Ruettger A."/>
            <person name="Bavoil P.M."/>
            <person name="Hufert F.T."/>
            <person name="Rossello-Mora R."/>
            <person name="Marz M."/>
        </authorList>
    </citation>
    <scope>NUCLEOTIDE SEQUENCE [LARGE SCALE GENOMIC DNA]</scope>
    <source>
        <strain evidence="3 4">08-1274/3</strain>
    </source>
</reference>
<dbReference type="Proteomes" id="UP000019147">
    <property type="component" value="Chromosome"/>
</dbReference>
<evidence type="ECO:0000256" key="2">
    <source>
        <dbReference type="SAM" id="MobiDB-lite"/>
    </source>
</evidence>
<dbReference type="STRING" id="1143323.M787_000820"/>
<proteinExistence type="predicted"/>
<dbReference type="EMBL" id="CP015840">
    <property type="protein sequence ID" value="ANG65870.1"/>
    <property type="molecule type" value="Genomic_DNA"/>
</dbReference>
<feature type="region of interest" description="Disordered" evidence="2">
    <location>
        <begin position="582"/>
        <end position="602"/>
    </location>
</feature>
<name>A0A173DY82_9CHLA</name>
<dbReference type="KEGG" id="cgz:M787_000820"/>
<sequence>MGIFTSLLVLCVTLSLGLLFLFVGLNCLVCRSLVLKSRSVPVLCDQEVLSLERLVSENRASAEAAEREVSSELEKLLNTQRRYEDLLRSREGEREYFLQAREKLLEAQNRVKSWGSQEEGWGSQGKGLSKVTSLFSKGTQSPLPVLESRLSEFLSAVDSCDSFVQQLGGSLPKVDGLKSALKKLSEYTQKYLESSKRLCGYLKRQVVADQDKIKNLQEKIVDLESQLSDLRIDKTTKEETIAVLQKQLEDLKKARKDLEEAQAKRLSEVVKQKEEVVAYLTKSLSKLQQEKAEGELQKALTQTQQQLMQEQEEVAKLRESLSAEEAKVRVSAQEQQSLREQLDKVSADLSALSNKLAGYDSLALQKTNLESSLQAEKRALELEKTRREQLMRQYESFKESKDTELSLQAQKLGELQTQLNASKEDNGKLRRTLELYERLLRSFESKLEKKKHKDLEEFKTTKERLTSYQVYTREQILQGADQELFDKLESQRRELETRAAQLRDLSLSNDALQARVRNLESQVGNMTQALRTQQEQLSEKESKIAELQEKLLEESKKSSSANALVQAMTMSMSAEGRQRVLAITSPGTPSTETKSEEEDEID</sequence>
<feature type="coiled-coil region" evidence="1">
    <location>
        <begin position="485"/>
        <end position="557"/>
    </location>
</feature>
<dbReference type="AlphaFoldDB" id="A0A173DY82"/>
<feature type="coiled-coil region" evidence="1">
    <location>
        <begin position="206"/>
        <end position="453"/>
    </location>
</feature>
<evidence type="ECO:0000256" key="1">
    <source>
        <dbReference type="SAM" id="Coils"/>
    </source>
</evidence>
<accession>A0A173DY82</accession>